<evidence type="ECO:0000256" key="1">
    <source>
        <dbReference type="SAM" id="SignalP"/>
    </source>
</evidence>
<sequence length="165" mass="17599">MLYLSILTTLLLSTTTFGLPSPLLPNAEDSCTPTSYTLSAYTLSISPTSAQVSFTLRSNFTNTSAIVDSVINGAQCTAAGSVIPNNNECEVDNRKLLFDLRGPQEEAYYQISHTWACGGSTWMSGTPLKVGPLACVDEGTARTCSSDTQTFVPQNVRKICGAPQC</sequence>
<reference evidence="2" key="1">
    <citation type="submission" date="2020-01" db="EMBL/GenBank/DDBJ databases">
        <authorList>
            <consortium name="DOE Joint Genome Institute"/>
            <person name="Haridas S."/>
            <person name="Albert R."/>
            <person name="Binder M."/>
            <person name="Bloem J."/>
            <person name="Labutti K."/>
            <person name="Salamov A."/>
            <person name="Andreopoulos B."/>
            <person name="Baker S.E."/>
            <person name="Barry K."/>
            <person name="Bills G."/>
            <person name="Bluhm B.H."/>
            <person name="Cannon C."/>
            <person name="Castanera R."/>
            <person name="Culley D.E."/>
            <person name="Daum C."/>
            <person name="Ezra D."/>
            <person name="Gonzalez J.B."/>
            <person name="Henrissat B."/>
            <person name="Kuo A."/>
            <person name="Liang C."/>
            <person name="Lipzen A."/>
            <person name="Lutzoni F."/>
            <person name="Magnuson J."/>
            <person name="Mondo S."/>
            <person name="Nolan M."/>
            <person name="Ohm R."/>
            <person name="Pangilinan J."/>
            <person name="Park H.-J."/>
            <person name="Ramirez L."/>
            <person name="Alfaro M."/>
            <person name="Sun H."/>
            <person name="Tritt A."/>
            <person name="Yoshinaga Y."/>
            <person name="Zwiers L.-H."/>
            <person name="Turgeon B.G."/>
            <person name="Goodwin S.B."/>
            <person name="Spatafora J.W."/>
            <person name="Crous P.W."/>
            <person name="Grigoriev I.V."/>
        </authorList>
    </citation>
    <scope>NUCLEOTIDE SEQUENCE</scope>
    <source>
        <strain evidence="2">IPT5</strain>
    </source>
</reference>
<organism evidence="2 3">
    <name type="scientific">Plenodomus tracheiphilus IPT5</name>
    <dbReference type="NCBI Taxonomy" id="1408161"/>
    <lineage>
        <taxon>Eukaryota</taxon>
        <taxon>Fungi</taxon>
        <taxon>Dikarya</taxon>
        <taxon>Ascomycota</taxon>
        <taxon>Pezizomycotina</taxon>
        <taxon>Dothideomycetes</taxon>
        <taxon>Pleosporomycetidae</taxon>
        <taxon>Pleosporales</taxon>
        <taxon>Pleosporineae</taxon>
        <taxon>Leptosphaeriaceae</taxon>
        <taxon>Plenodomus</taxon>
    </lineage>
</organism>
<name>A0A6A7B5K8_9PLEO</name>
<evidence type="ECO:0000313" key="3">
    <source>
        <dbReference type="Proteomes" id="UP000799423"/>
    </source>
</evidence>
<dbReference type="OrthoDB" id="3763539at2759"/>
<keyword evidence="3" id="KW-1185">Reference proteome</keyword>
<evidence type="ECO:0000313" key="2">
    <source>
        <dbReference type="EMBL" id="KAF2850534.1"/>
    </source>
</evidence>
<protein>
    <recommendedName>
        <fullName evidence="4">Hypersensitive response inducing protein 1</fullName>
    </recommendedName>
</protein>
<feature type="signal peptide" evidence="1">
    <location>
        <begin position="1"/>
        <end position="18"/>
    </location>
</feature>
<feature type="chain" id="PRO_5025338779" description="Hypersensitive response inducing protein 1" evidence="1">
    <location>
        <begin position="19"/>
        <end position="165"/>
    </location>
</feature>
<gene>
    <name evidence="2" type="ORF">T440DRAFT_396639</name>
</gene>
<proteinExistence type="predicted"/>
<keyword evidence="1" id="KW-0732">Signal</keyword>
<dbReference type="EMBL" id="MU006306">
    <property type="protein sequence ID" value="KAF2850534.1"/>
    <property type="molecule type" value="Genomic_DNA"/>
</dbReference>
<dbReference type="AlphaFoldDB" id="A0A6A7B5K8"/>
<evidence type="ECO:0008006" key="4">
    <source>
        <dbReference type="Google" id="ProtNLM"/>
    </source>
</evidence>
<accession>A0A6A7B5K8</accession>
<dbReference type="Proteomes" id="UP000799423">
    <property type="component" value="Unassembled WGS sequence"/>
</dbReference>